<evidence type="ECO:0000256" key="1">
    <source>
        <dbReference type="ARBA" id="ARBA00022737"/>
    </source>
</evidence>
<evidence type="ECO:0000259" key="5">
    <source>
        <dbReference type="Pfam" id="PF18972"/>
    </source>
</evidence>
<sequence>MATDKDLETLLDERMKLQDHERTQDSQTQNADKVAASAPLPPGMQKNQDTTTEDLWKELNRTPLFMTSLDETGDGESGENVALEALKALAYEGTRAEVAQNFREQGTELVRTEKRYPEARDYYTKALDALKRPPLPPDPEQGPQVVEIDEEAEERKERAIEEACLVNRALCNLEMTNYYAEENYGSCNRDCAAALRLNPRNVKAWYRAASACLALDKIPEALDACQSGLKYDSHNAALKKLTTKIENRQAHLAEMDRVRRERHERQRLEQATLRLALKNRNVLTRKTDRPPEMPEAKIALEDPVDASSNLSFPVIILYPVHAQTDFIKEFREDESLTDHLSYIFPLPWDEKKEYSLSTVECFMETVESGLIKAGKKLSLLKLLGSGKLEVVDGLVRISVVPKDQTAQWIEDFKKRRGKQ</sequence>
<name>A0AAV9P7D2_9PEZI</name>
<dbReference type="Gene3D" id="1.25.40.10">
    <property type="entry name" value="Tetratricopeptide repeat domain"/>
    <property type="match status" value="1"/>
</dbReference>
<dbReference type="RefSeq" id="XP_064658317.1">
    <property type="nucleotide sequence ID" value="XM_064803402.1"/>
</dbReference>
<dbReference type="Pfam" id="PF18972">
    <property type="entry name" value="Wheel"/>
    <property type="match status" value="1"/>
</dbReference>
<dbReference type="GO" id="GO:0005829">
    <property type="term" value="C:cytosol"/>
    <property type="evidence" value="ECO:0007669"/>
    <property type="project" value="TreeGrafter"/>
</dbReference>
<dbReference type="GO" id="GO:0030544">
    <property type="term" value="F:Hsp70 protein binding"/>
    <property type="evidence" value="ECO:0007669"/>
    <property type="project" value="TreeGrafter"/>
</dbReference>
<comment type="similarity">
    <text evidence="3">Belongs to the TTC4 family.</text>
</comment>
<dbReference type="CDD" id="cd21381">
    <property type="entry name" value="CTWD_TTC4"/>
    <property type="match status" value="1"/>
</dbReference>
<keyword evidence="1" id="KW-0677">Repeat</keyword>
<dbReference type="EMBL" id="JAVRRT010000009">
    <property type="protein sequence ID" value="KAK5168851.1"/>
    <property type="molecule type" value="Genomic_DNA"/>
</dbReference>
<feature type="domain" description="Cns1/TTC4 wheel" evidence="5">
    <location>
        <begin position="302"/>
        <end position="412"/>
    </location>
</feature>
<protein>
    <submittedName>
        <fullName evidence="6">HSP70/90 co-chaperone</fullName>
    </submittedName>
</protein>
<gene>
    <name evidence="6" type="primary">CNS1</name>
    <name evidence="6" type="ORF">LTR77_006160</name>
</gene>
<evidence type="ECO:0000256" key="4">
    <source>
        <dbReference type="SAM" id="MobiDB-lite"/>
    </source>
</evidence>
<reference evidence="6 7" key="1">
    <citation type="submission" date="2023-08" db="EMBL/GenBank/DDBJ databases">
        <title>Black Yeasts Isolated from many extreme environments.</title>
        <authorList>
            <person name="Coleine C."/>
            <person name="Stajich J.E."/>
            <person name="Selbmann L."/>
        </authorList>
    </citation>
    <scope>NUCLEOTIDE SEQUENCE [LARGE SCALE GENOMIC DNA]</scope>
    <source>
        <strain evidence="6 7">CCFEE 5935</strain>
    </source>
</reference>
<proteinExistence type="inferred from homology"/>
<dbReference type="GO" id="GO:0006457">
    <property type="term" value="P:protein folding"/>
    <property type="evidence" value="ECO:0007669"/>
    <property type="project" value="TreeGrafter"/>
</dbReference>
<dbReference type="GO" id="GO:0051879">
    <property type="term" value="F:Hsp90 protein binding"/>
    <property type="evidence" value="ECO:0007669"/>
    <property type="project" value="InterPro"/>
</dbReference>
<feature type="compositionally biased region" description="Basic and acidic residues" evidence="4">
    <location>
        <begin position="1"/>
        <end position="24"/>
    </location>
</feature>
<keyword evidence="7" id="KW-1185">Reference proteome</keyword>
<dbReference type="GeneID" id="89927500"/>
<dbReference type="PANTHER" id="PTHR46035:SF1">
    <property type="entry name" value="TETRATRICOPEPTIDE REPEAT PROTEIN 4"/>
    <property type="match status" value="1"/>
</dbReference>
<evidence type="ECO:0000256" key="2">
    <source>
        <dbReference type="ARBA" id="ARBA00022803"/>
    </source>
</evidence>
<dbReference type="AlphaFoldDB" id="A0AAV9P7D2"/>
<dbReference type="InterPro" id="IPR019734">
    <property type="entry name" value="TPR_rpt"/>
</dbReference>
<evidence type="ECO:0000313" key="7">
    <source>
        <dbReference type="Proteomes" id="UP001337655"/>
    </source>
</evidence>
<dbReference type="Proteomes" id="UP001337655">
    <property type="component" value="Unassembled WGS sequence"/>
</dbReference>
<evidence type="ECO:0000313" key="6">
    <source>
        <dbReference type="EMBL" id="KAK5168851.1"/>
    </source>
</evidence>
<dbReference type="PANTHER" id="PTHR46035">
    <property type="entry name" value="TETRATRICOPEPTIDE REPEAT PROTEIN 4"/>
    <property type="match status" value="1"/>
</dbReference>
<dbReference type="GO" id="GO:0005634">
    <property type="term" value="C:nucleus"/>
    <property type="evidence" value="ECO:0007669"/>
    <property type="project" value="TreeGrafter"/>
</dbReference>
<dbReference type="InterPro" id="IPR011990">
    <property type="entry name" value="TPR-like_helical_dom_sf"/>
</dbReference>
<keyword evidence="2" id="KW-0802">TPR repeat</keyword>
<comment type="caution">
    <text evidence="6">The sequence shown here is derived from an EMBL/GenBank/DDBJ whole genome shotgun (WGS) entry which is preliminary data.</text>
</comment>
<dbReference type="SMART" id="SM00028">
    <property type="entry name" value="TPR"/>
    <property type="match status" value="1"/>
</dbReference>
<accession>A0AAV9P7D2</accession>
<organism evidence="6 7">
    <name type="scientific">Saxophila tyrrhenica</name>
    <dbReference type="NCBI Taxonomy" id="1690608"/>
    <lineage>
        <taxon>Eukaryota</taxon>
        <taxon>Fungi</taxon>
        <taxon>Dikarya</taxon>
        <taxon>Ascomycota</taxon>
        <taxon>Pezizomycotina</taxon>
        <taxon>Dothideomycetes</taxon>
        <taxon>Dothideomycetidae</taxon>
        <taxon>Mycosphaerellales</taxon>
        <taxon>Extremaceae</taxon>
        <taxon>Saxophila</taxon>
    </lineage>
</organism>
<feature type="region of interest" description="Disordered" evidence="4">
    <location>
        <begin position="1"/>
        <end position="54"/>
    </location>
</feature>
<dbReference type="SUPFAM" id="SSF48452">
    <property type="entry name" value="TPR-like"/>
    <property type="match status" value="1"/>
</dbReference>
<dbReference type="InterPro" id="IPR044059">
    <property type="entry name" value="Csn1/TTC4_wheel"/>
</dbReference>
<evidence type="ECO:0000256" key="3">
    <source>
        <dbReference type="ARBA" id="ARBA00023602"/>
    </source>
</evidence>